<keyword evidence="2" id="KW-1185">Reference proteome</keyword>
<comment type="caution">
    <text evidence="1">The sequence shown here is derived from an EMBL/GenBank/DDBJ whole genome shotgun (WGS) entry which is preliminary data.</text>
</comment>
<protein>
    <submittedName>
        <fullName evidence="1">Uncharacterized protein</fullName>
    </submittedName>
</protein>
<reference evidence="1 2" key="1">
    <citation type="submission" date="2019-03" db="EMBL/GenBank/DDBJ databases">
        <title>The genome sequence of a newly discovered highly antifungal drug resistant Aspergillus species, Aspergillus tanneri NIH 1004.</title>
        <authorList>
            <person name="Mounaud S."/>
            <person name="Singh I."/>
            <person name="Joardar V."/>
            <person name="Pakala S."/>
            <person name="Pakala S."/>
            <person name="Venepally P."/>
            <person name="Hoover J."/>
            <person name="Nierman W."/>
            <person name="Chung J."/>
            <person name="Losada L."/>
        </authorList>
    </citation>
    <scope>NUCLEOTIDE SEQUENCE [LARGE SCALE GENOMIC DNA]</scope>
    <source>
        <strain evidence="1 2">NIH1004</strain>
    </source>
</reference>
<dbReference type="EMBL" id="SOSA01000053">
    <property type="protein sequence ID" value="THC98112.1"/>
    <property type="molecule type" value="Genomic_DNA"/>
</dbReference>
<name>A0A4S3JQZ1_9EURO</name>
<dbReference type="STRING" id="1220188.A0A4S3JQZ1"/>
<dbReference type="Proteomes" id="UP000308092">
    <property type="component" value="Unassembled WGS sequence"/>
</dbReference>
<sequence length="120" mass="13254">MNLSSRAECLPSWQASEKAKMKDMSNGNVGPSWYNGRRQISPSAISSSLLYQLNGGISHPFIEGDHLPTMVESSPAGFPDTTTFTIDDFMMCSFVETADFQTMTMSRSGHVLFGNSMMFH</sequence>
<dbReference type="AlphaFoldDB" id="A0A4S3JQZ1"/>
<proteinExistence type="predicted"/>
<dbReference type="VEuPathDB" id="FungiDB:EYZ11_002400"/>
<organism evidence="1 2">
    <name type="scientific">Aspergillus tanneri</name>
    <dbReference type="NCBI Taxonomy" id="1220188"/>
    <lineage>
        <taxon>Eukaryota</taxon>
        <taxon>Fungi</taxon>
        <taxon>Dikarya</taxon>
        <taxon>Ascomycota</taxon>
        <taxon>Pezizomycotina</taxon>
        <taxon>Eurotiomycetes</taxon>
        <taxon>Eurotiomycetidae</taxon>
        <taxon>Eurotiales</taxon>
        <taxon>Aspergillaceae</taxon>
        <taxon>Aspergillus</taxon>
        <taxon>Aspergillus subgen. Circumdati</taxon>
    </lineage>
</organism>
<evidence type="ECO:0000313" key="1">
    <source>
        <dbReference type="EMBL" id="THC98112.1"/>
    </source>
</evidence>
<gene>
    <name evidence="1" type="ORF">EYZ11_002400</name>
</gene>
<evidence type="ECO:0000313" key="2">
    <source>
        <dbReference type="Proteomes" id="UP000308092"/>
    </source>
</evidence>
<accession>A0A4S3JQZ1</accession>